<gene>
    <name evidence="1" type="ORF">LMG28138_05976</name>
</gene>
<reference evidence="1 2" key="1">
    <citation type="submission" date="2020-04" db="EMBL/GenBank/DDBJ databases">
        <authorList>
            <person name="De Canck E."/>
        </authorList>
    </citation>
    <scope>NUCLEOTIDE SEQUENCE [LARGE SCALE GENOMIC DNA]</scope>
    <source>
        <strain evidence="1 2">LMG 28138</strain>
    </source>
</reference>
<organism evidence="1 2">
    <name type="scientific">Pararobbsia alpina</name>
    <dbReference type="NCBI Taxonomy" id="621374"/>
    <lineage>
        <taxon>Bacteria</taxon>
        <taxon>Pseudomonadati</taxon>
        <taxon>Pseudomonadota</taxon>
        <taxon>Betaproteobacteria</taxon>
        <taxon>Burkholderiales</taxon>
        <taxon>Burkholderiaceae</taxon>
        <taxon>Pararobbsia</taxon>
    </lineage>
</organism>
<dbReference type="InterPro" id="IPR045397">
    <property type="entry name" value="TumE-like"/>
</dbReference>
<accession>A0A6S7BY34</accession>
<proteinExistence type="predicted"/>
<dbReference type="Pfam" id="PF20126">
    <property type="entry name" value="TumE"/>
    <property type="match status" value="1"/>
</dbReference>
<dbReference type="Proteomes" id="UP000494115">
    <property type="component" value="Unassembled WGS sequence"/>
</dbReference>
<dbReference type="RefSeq" id="WP_281362486.1">
    <property type="nucleotide sequence ID" value="NZ_CADIKM010000111.1"/>
</dbReference>
<evidence type="ECO:0000313" key="1">
    <source>
        <dbReference type="EMBL" id="CAB3807838.1"/>
    </source>
</evidence>
<dbReference type="EMBL" id="CADIKM010000111">
    <property type="protein sequence ID" value="CAB3807838.1"/>
    <property type="molecule type" value="Genomic_DNA"/>
</dbReference>
<name>A0A6S7BY34_9BURK</name>
<evidence type="ECO:0000313" key="2">
    <source>
        <dbReference type="Proteomes" id="UP000494115"/>
    </source>
</evidence>
<keyword evidence="2" id="KW-1185">Reference proteome</keyword>
<protein>
    <submittedName>
        <fullName evidence="1">Uncharacterized protein</fullName>
    </submittedName>
</protein>
<dbReference type="AlphaFoldDB" id="A0A6S7BY34"/>
<sequence>MFEDRSVYPDGAILEMRIWQLPASDIERPHGLKYSLFYGGDGQRIIGYDNERGKSDHRHYRDREEPYAFSTMEQMMADFLDDVERERGES</sequence>